<dbReference type="SUPFAM" id="SSF54001">
    <property type="entry name" value="Cysteine proteinases"/>
    <property type="match status" value="1"/>
</dbReference>
<reference evidence="1" key="1">
    <citation type="submission" date="2018-05" db="EMBL/GenBank/DDBJ databases">
        <authorList>
            <person name="Lanie J.A."/>
            <person name="Ng W.-L."/>
            <person name="Kazmierczak K.M."/>
            <person name="Andrzejewski T.M."/>
            <person name="Davidsen T.M."/>
            <person name="Wayne K.J."/>
            <person name="Tettelin H."/>
            <person name="Glass J.I."/>
            <person name="Rusch D."/>
            <person name="Podicherti R."/>
            <person name="Tsui H.-C.T."/>
            <person name="Winkler M.E."/>
        </authorList>
    </citation>
    <scope>NUCLEOTIDE SEQUENCE</scope>
</reference>
<dbReference type="AlphaFoldDB" id="A0A381YWC9"/>
<proteinExistence type="predicted"/>
<gene>
    <name evidence="1" type="ORF">METZ01_LOCUS134108</name>
</gene>
<evidence type="ECO:0008006" key="2">
    <source>
        <dbReference type="Google" id="ProtNLM"/>
    </source>
</evidence>
<dbReference type="Pfam" id="PF07313">
    <property type="entry name" value="AmiA-like"/>
    <property type="match status" value="1"/>
</dbReference>
<dbReference type="Gene3D" id="1.10.3670.10">
    <property type="entry name" value="Putative xylanase like domain"/>
    <property type="match status" value="1"/>
</dbReference>
<sequence length="264" mass="30353">MIGCSESFNWVETLSKPWTLSEKEISEILPQFQQKFPDFHDRLKAFALWQVGKPYELFCLGEETGEDKDPIFRLDVSDCTVHVLTSLASVQSLTWNEAKINLINIHYKPNENGISIPTYKSRWHYTTDRIQDHPSTRNITLGLLPNDQLKTVTITLNKKTDGKAFLDLDWQKPTSIQYISSENLNSKVLQNLPNVAGVAFVRESYFKMGLVVAHEGMVIDQKNIIHASAEYGETVSMDFMEYYFREEGPLFDGVLFYSFHPLTE</sequence>
<accession>A0A381YWC9</accession>
<dbReference type="Gene3D" id="2.30.260.10">
    <property type="entry name" value="putative xylanase like domain"/>
    <property type="match status" value="1"/>
</dbReference>
<protein>
    <recommendedName>
        <fullName evidence="2">DUF1460 domain-containing protein</fullName>
    </recommendedName>
</protein>
<dbReference type="EMBL" id="UINC01019215">
    <property type="protein sequence ID" value="SVA81254.1"/>
    <property type="molecule type" value="Genomic_DNA"/>
</dbReference>
<dbReference type="InterPro" id="IPR010846">
    <property type="entry name" value="AmiA-like"/>
</dbReference>
<organism evidence="1">
    <name type="scientific">marine metagenome</name>
    <dbReference type="NCBI Taxonomy" id="408172"/>
    <lineage>
        <taxon>unclassified sequences</taxon>
        <taxon>metagenomes</taxon>
        <taxon>ecological metagenomes</taxon>
    </lineage>
</organism>
<dbReference type="InterPro" id="IPR038765">
    <property type="entry name" value="Papain-like_cys_pep_sf"/>
</dbReference>
<name>A0A381YWC9_9ZZZZ</name>
<evidence type="ECO:0000313" key="1">
    <source>
        <dbReference type="EMBL" id="SVA81254.1"/>
    </source>
</evidence>